<evidence type="ECO:0000256" key="2">
    <source>
        <dbReference type="ARBA" id="ARBA00023242"/>
    </source>
</evidence>
<gene>
    <name evidence="5" type="ORF">POM88_003924</name>
</gene>
<keyword evidence="6" id="KW-1185">Reference proteome</keyword>
<protein>
    <submittedName>
        <fullName evidence="5">C3HC-type domain-containing protein</fullName>
    </submittedName>
</protein>
<feature type="compositionally biased region" description="Polar residues" evidence="3">
    <location>
        <begin position="588"/>
        <end position="608"/>
    </location>
</feature>
<feature type="region of interest" description="Disordered" evidence="3">
    <location>
        <begin position="557"/>
        <end position="632"/>
    </location>
</feature>
<feature type="domain" description="C3HC-type" evidence="4">
    <location>
        <begin position="82"/>
        <end position="207"/>
    </location>
</feature>
<feature type="compositionally biased region" description="Polar residues" evidence="3">
    <location>
        <begin position="294"/>
        <end position="313"/>
    </location>
</feature>
<dbReference type="GO" id="GO:0005634">
    <property type="term" value="C:nucleus"/>
    <property type="evidence" value="ECO:0007669"/>
    <property type="project" value="UniProtKB-SubCell"/>
</dbReference>
<evidence type="ECO:0000256" key="3">
    <source>
        <dbReference type="SAM" id="MobiDB-lite"/>
    </source>
</evidence>
<comment type="subcellular location">
    <subcellularLocation>
        <location evidence="1">Nucleus</location>
    </subcellularLocation>
</comment>
<keyword evidence="2" id="KW-0539">Nucleus</keyword>
<dbReference type="PANTHER" id="PTHR15835:SF6">
    <property type="entry name" value="ZINC FINGER C3HC-TYPE PROTEIN 1"/>
    <property type="match status" value="1"/>
</dbReference>
<dbReference type="Pfam" id="PF07967">
    <property type="entry name" value="zf-C3HC"/>
    <property type="match status" value="1"/>
</dbReference>
<reference evidence="5" key="2">
    <citation type="submission" date="2023-05" db="EMBL/GenBank/DDBJ databases">
        <authorList>
            <person name="Schelkunov M.I."/>
        </authorList>
    </citation>
    <scope>NUCLEOTIDE SEQUENCE</scope>
    <source>
        <strain evidence="5">Hsosn_3</strain>
        <tissue evidence="5">Leaf</tissue>
    </source>
</reference>
<proteinExistence type="predicted"/>
<evidence type="ECO:0000259" key="4">
    <source>
        <dbReference type="Pfam" id="PF07967"/>
    </source>
</evidence>
<comment type="caution">
    <text evidence="5">The sequence shown here is derived from an EMBL/GenBank/DDBJ whole genome shotgun (WGS) entry which is preliminary data.</text>
</comment>
<reference evidence="5" key="1">
    <citation type="submission" date="2023-02" db="EMBL/GenBank/DDBJ databases">
        <title>Genome of toxic invasive species Heracleum sosnowskyi carries increased number of genes despite the absence of recent whole-genome duplications.</title>
        <authorList>
            <person name="Schelkunov M."/>
            <person name="Shtratnikova V."/>
            <person name="Makarenko M."/>
            <person name="Klepikova A."/>
            <person name="Omelchenko D."/>
            <person name="Novikova G."/>
            <person name="Obukhova E."/>
            <person name="Bogdanov V."/>
            <person name="Penin A."/>
            <person name="Logacheva M."/>
        </authorList>
    </citation>
    <scope>NUCLEOTIDE SEQUENCE</scope>
    <source>
        <strain evidence="5">Hsosn_3</strain>
        <tissue evidence="5">Leaf</tissue>
    </source>
</reference>
<feature type="compositionally biased region" description="Basic and acidic residues" evidence="3">
    <location>
        <begin position="609"/>
        <end position="624"/>
    </location>
</feature>
<organism evidence="5 6">
    <name type="scientific">Heracleum sosnowskyi</name>
    <dbReference type="NCBI Taxonomy" id="360622"/>
    <lineage>
        <taxon>Eukaryota</taxon>
        <taxon>Viridiplantae</taxon>
        <taxon>Streptophyta</taxon>
        <taxon>Embryophyta</taxon>
        <taxon>Tracheophyta</taxon>
        <taxon>Spermatophyta</taxon>
        <taxon>Magnoliopsida</taxon>
        <taxon>eudicotyledons</taxon>
        <taxon>Gunneridae</taxon>
        <taxon>Pentapetalae</taxon>
        <taxon>asterids</taxon>
        <taxon>campanulids</taxon>
        <taxon>Apiales</taxon>
        <taxon>Apiaceae</taxon>
        <taxon>Apioideae</taxon>
        <taxon>apioid superclade</taxon>
        <taxon>Tordylieae</taxon>
        <taxon>Tordyliinae</taxon>
        <taxon>Heracleum</taxon>
    </lineage>
</organism>
<dbReference type="PANTHER" id="PTHR15835">
    <property type="entry name" value="NUCLEAR-INTERACTING PARTNER OF ALK"/>
    <property type="match status" value="1"/>
</dbReference>
<feature type="region of interest" description="Disordered" evidence="3">
    <location>
        <begin position="18"/>
        <end position="42"/>
    </location>
</feature>
<dbReference type="GO" id="GO:0008270">
    <property type="term" value="F:zinc ion binding"/>
    <property type="evidence" value="ECO:0007669"/>
    <property type="project" value="InterPro"/>
</dbReference>
<feature type="region of interest" description="Disordered" evidence="3">
    <location>
        <begin position="291"/>
        <end position="333"/>
    </location>
</feature>
<feature type="compositionally biased region" description="Polar residues" evidence="3">
    <location>
        <begin position="23"/>
        <end position="33"/>
    </location>
</feature>
<evidence type="ECO:0000256" key="1">
    <source>
        <dbReference type="ARBA" id="ARBA00004123"/>
    </source>
</evidence>
<name>A0AAD8JHF7_9APIA</name>
<evidence type="ECO:0000313" key="5">
    <source>
        <dbReference type="EMBL" id="KAK1404319.1"/>
    </source>
</evidence>
<dbReference type="AlphaFoldDB" id="A0AAD8JHF7"/>
<dbReference type="Proteomes" id="UP001237642">
    <property type="component" value="Unassembled WGS sequence"/>
</dbReference>
<evidence type="ECO:0000313" key="6">
    <source>
        <dbReference type="Proteomes" id="UP001237642"/>
    </source>
</evidence>
<dbReference type="InterPro" id="IPR012935">
    <property type="entry name" value="NuBaID_N"/>
</dbReference>
<accession>A0AAD8JHF7</accession>
<sequence>MAKEAENRLNVAMDKLFHAPNLPKNSPKSNSLLGVQGPRGRKRPSMAMAFSNLEFKSRGSVLEQSKSFGSSGGAVEATLCRPWDRGDLHKRLATFKSMTWFAKPEVVSAVNCARRGWVNVDSDIIACEACGSRHLFSTPSSWTQHQVEKAAKVFSLKLDNGHKIFCPWVDNVCDEALAQFPPMTATSLVDNYKNRCDALLQLSALPVISTSGIELMRSPQLDDFLKESTNIGFISKSANASSTADLRHEFQAVSSSYSQALKLVSLCGWESRLMPYFVEYEAREDLSIKDVNLSDPSNGVSTEESSSIKGTSEPNKDLAASNDPMAATYHPMTSSKQYDPNSIVLDCRLCGASVGLWAFSTSPRPREFIRLVGELDGEKNDAYHKRVNDTDNGNSVAPHNLDIVVSENSCETARDTSNIGTPSQNERPASLSLTIAGGPSPAKQNFQPTISLPFISRNLRDHFLSDFESRPGHGQCNDIINEPFPCLGSETSEQFNMLRSEKDCNMSLEELVTNDLIIPEIGKSESVMKYHSDNIPSITQSSNELLIPEDVTVIESGSGEDLCPARRRDSVESTTVEDTSFADDENVTSDTLTMNAYVQSKQGHSQGNHGKDNRTQAPESDRSISKVSQMKKSPVLKRMDFDPIRQHRHFCPWITSSGSSPPGWKQTLSALQHQKELSSPSLARSLFSSLIEVDAPVASIKKLFMSPSPKRSKAFHVALT</sequence>
<dbReference type="EMBL" id="JAUIZM010000001">
    <property type="protein sequence ID" value="KAK1404319.1"/>
    <property type="molecule type" value="Genomic_DNA"/>
</dbReference>